<evidence type="ECO:0008006" key="11">
    <source>
        <dbReference type="Google" id="ProtNLM"/>
    </source>
</evidence>
<organism evidence="9 10">
    <name type="scientific">Candidatus Buchananbacteria bacterium RIFCSPHIGHO2_01_FULL_39_14</name>
    <dbReference type="NCBI Taxonomy" id="1797532"/>
    <lineage>
        <taxon>Bacteria</taxon>
        <taxon>Candidatus Buchananiibacteriota</taxon>
    </lineage>
</organism>
<dbReference type="InterPro" id="IPR045863">
    <property type="entry name" value="CorA_TM1_TM2"/>
</dbReference>
<evidence type="ECO:0000256" key="1">
    <source>
        <dbReference type="ARBA" id="ARBA00004651"/>
    </source>
</evidence>
<keyword evidence="7 8" id="KW-0472">Membrane</keyword>
<dbReference type="PANTHER" id="PTHR46494:SF1">
    <property type="entry name" value="CORA FAMILY METAL ION TRANSPORTER (EUROFUNG)"/>
    <property type="match status" value="1"/>
</dbReference>
<dbReference type="STRING" id="1797532.A2729_04345"/>
<reference evidence="9 10" key="1">
    <citation type="journal article" date="2016" name="Nat. Commun.">
        <title>Thousands of microbial genomes shed light on interconnected biogeochemical processes in an aquifer system.</title>
        <authorList>
            <person name="Anantharaman K."/>
            <person name="Brown C.T."/>
            <person name="Hug L.A."/>
            <person name="Sharon I."/>
            <person name="Castelle C.J."/>
            <person name="Probst A.J."/>
            <person name="Thomas B.C."/>
            <person name="Singh A."/>
            <person name="Wilkins M.J."/>
            <person name="Karaoz U."/>
            <person name="Brodie E.L."/>
            <person name="Williams K.H."/>
            <person name="Hubbard S.S."/>
            <person name="Banfield J.F."/>
        </authorList>
    </citation>
    <scope>NUCLEOTIDE SEQUENCE [LARGE SCALE GENOMIC DNA]</scope>
</reference>
<evidence type="ECO:0000256" key="8">
    <source>
        <dbReference type="SAM" id="Phobius"/>
    </source>
</evidence>
<keyword evidence="3" id="KW-0813">Transport</keyword>
<gene>
    <name evidence="9" type="ORF">A2729_04345</name>
</gene>
<protein>
    <recommendedName>
        <fullName evidence="11">Magnesium transport protein CorA</fullName>
    </recommendedName>
</protein>
<evidence type="ECO:0000256" key="4">
    <source>
        <dbReference type="ARBA" id="ARBA00022475"/>
    </source>
</evidence>
<dbReference type="GO" id="GO:0015087">
    <property type="term" value="F:cobalt ion transmembrane transporter activity"/>
    <property type="evidence" value="ECO:0007669"/>
    <property type="project" value="TreeGrafter"/>
</dbReference>
<dbReference type="AlphaFoldDB" id="A0A1G1XUT3"/>
<dbReference type="PANTHER" id="PTHR46494">
    <property type="entry name" value="CORA FAMILY METAL ION TRANSPORTER (EUROFUNG)"/>
    <property type="match status" value="1"/>
</dbReference>
<dbReference type="GO" id="GO:0050897">
    <property type="term" value="F:cobalt ion binding"/>
    <property type="evidence" value="ECO:0007669"/>
    <property type="project" value="TreeGrafter"/>
</dbReference>
<dbReference type="SUPFAM" id="SSF143865">
    <property type="entry name" value="CorA soluble domain-like"/>
    <property type="match status" value="1"/>
</dbReference>
<dbReference type="GO" id="GO:0005886">
    <property type="term" value="C:plasma membrane"/>
    <property type="evidence" value="ECO:0007669"/>
    <property type="project" value="UniProtKB-SubCell"/>
</dbReference>
<evidence type="ECO:0000256" key="5">
    <source>
        <dbReference type="ARBA" id="ARBA00022692"/>
    </source>
</evidence>
<evidence type="ECO:0000256" key="3">
    <source>
        <dbReference type="ARBA" id="ARBA00022448"/>
    </source>
</evidence>
<evidence type="ECO:0000256" key="7">
    <source>
        <dbReference type="ARBA" id="ARBA00023136"/>
    </source>
</evidence>
<keyword evidence="4" id="KW-1003">Cell membrane</keyword>
<feature type="transmembrane region" description="Helical" evidence="8">
    <location>
        <begin position="251"/>
        <end position="274"/>
    </location>
</feature>
<feature type="transmembrane region" description="Helical" evidence="8">
    <location>
        <begin position="286"/>
        <end position="304"/>
    </location>
</feature>
<comment type="caution">
    <text evidence="9">The sequence shown here is derived from an EMBL/GenBank/DDBJ whole genome shotgun (WGS) entry which is preliminary data.</text>
</comment>
<dbReference type="Pfam" id="PF01544">
    <property type="entry name" value="CorA"/>
    <property type="match status" value="1"/>
</dbReference>
<evidence type="ECO:0000256" key="6">
    <source>
        <dbReference type="ARBA" id="ARBA00022989"/>
    </source>
</evidence>
<evidence type="ECO:0000256" key="2">
    <source>
        <dbReference type="ARBA" id="ARBA00009765"/>
    </source>
</evidence>
<dbReference type="InterPro" id="IPR045861">
    <property type="entry name" value="CorA_cytoplasmic_dom"/>
</dbReference>
<dbReference type="SUPFAM" id="SSF144083">
    <property type="entry name" value="Magnesium transport protein CorA, transmembrane region"/>
    <property type="match status" value="1"/>
</dbReference>
<dbReference type="CDD" id="cd12822">
    <property type="entry name" value="TmCorA-like"/>
    <property type="match status" value="1"/>
</dbReference>
<dbReference type="InterPro" id="IPR002523">
    <property type="entry name" value="MgTranspt_CorA/ZnTranspt_ZntB"/>
</dbReference>
<dbReference type="Gene3D" id="3.30.460.20">
    <property type="entry name" value="CorA soluble domain-like"/>
    <property type="match status" value="1"/>
</dbReference>
<proteinExistence type="inferred from homology"/>
<accession>A0A1G1XUT3</accession>
<keyword evidence="6 8" id="KW-1133">Transmembrane helix</keyword>
<name>A0A1G1XUT3_9BACT</name>
<evidence type="ECO:0000313" key="10">
    <source>
        <dbReference type="Proteomes" id="UP000178930"/>
    </source>
</evidence>
<dbReference type="GO" id="GO:0015095">
    <property type="term" value="F:magnesium ion transmembrane transporter activity"/>
    <property type="evidence" value="ECO:0007669"/>
    <property type="project" value="TreeGrafter"/>
</dbReference>
<comment type="subcellular location">
    <subcellularLocation>
        <location evidence="1">Cell membrane</location>
        <topology evidence="1">Multi-pass membrane protein</topology>
    </subcellularLocation>
</comment>
<comment type="similarity">
    <text evidence="2">Belongs to the CorA metal ion transporter (MIT) (TC 1.A.35) family.</text>
</comment>
<dbReference type="Proteomes" id="UP000178930">
    <property type="component" value="Unassembled WGS sequence"/>
</dbReference>
<dbReference type="EMBL" id="MHIB01000037">
    <property type="protein sequence ID" value="OGY43376.1"/>
    <property type="molecule type" value="Genomic_DNA"/>
</dbReference>
<dbReference type="Gene3D" id="1.20.58.340">
    <property type="entry name" value="Magnesium transport protein CorA, transmembrane region"/>
    <property type="match status" value="2"/>
</dbReference>
<dbReference type="GO" id="GO:0000287">
    <property type="term" value="F:magnesium ion binding"/>
    <property type="evidence" value="ECO:0007669"/>
    <property type="project" value="TreeGrafter"/>
</dbReference>
<sequence length="310" mass="36571">MSSQRKIEFENFNWLDLTNPSDNEVQDLGLKYKFHPLDITDCLKPNHRSKIDVYPKYVFAVFLFPVFNRQTREILPAEINIFISRNYLITINRDDLPVFSDFFNLFTFSSDLRNNYSDKSPEKLLYELLNKIFLYCFPMIDHLSADCDRIEKAIFSGHEKHMVSEILIIRRNITDFRKITQVHKNVLKKAISTFKKSPYFVMKKTDIYFESLVDYTKEIWDNLENLKERIEALQQSNESQISYKLSEIMKILTIISVITFPVTLIATIFGMNTVEAMPFISQHNGFWYVISLMTSIAVIMLAIFKKKGWL</sequence>
<evidence type="ECO:0000313" key="9">
    <source>
        <dbReference type="EMBL" id="OGY43376.1"/>
    </source>
</evidence>
<keyword evidence="5 8" id="KW-0812">Transmembrane</keyword>